<organism evidence="4 5">
    <name type="scientific">Amycolatopsis endophytica</name>
    <dbReference type="NCBI Taxonomy" id="860233"/>
    <lineage>
        <taxon>Bacteria</taxon>
        <taxon>Bacillati</taxon>
        <taxon>Actinomycetota</taxon>
        <taxon>Actinomycetes</taxon>
        <taxon>Pseudonocardiales</taxon>
        <taxon>Pseudonocardiaceae</taxon>
        <taxon>Amycolatopsis</taxon>
    </lineage>
</organism>
<keyword evidence="1" id="KW-0732">Signal</keyword>
<protein>
    <submittedName>
        <fullName evidence="4">Uncharacterized protein YbbC (DUF1343 family)</fullName>
    </submittedName>
</protein>
<dbReference type="PANTHER" id="PTHR42915:SF1">
    <property type="entry name" value="PEPTIDOGLYCAN BETA-N-ACETYLMURAMIDASE NAMZ"/>
    <property type="match status" value="1"/>
</dbReference>
<proteinExistence type="predicted"/>
<feature type="domain" description="Peptidoglycan beta-N-acetylmuramidase NamZ C-terminal" evidence="3">
    <location>
        <begin position="274"/>
        <end position="425"/>
    </location>
</feature>
<evidence type="ECO:0000313" key="4">
    <source>
        <dbReference type="EMBL" id="NYI88988.1"/>
    </source>
</evidence>
<dbReference type="Pfam" id="PF20732">
    <property type="entry name" value="NamZ_C"/>
    <property type="match status" value="1"/>
</dbReference>
<dbReference type="EMBL" id="JACCFK010000001">
    <property type="protein sequence ID" value="NYI88988.1"/>
    <property type="molecule type" value="Genomic_DNA"/>
</dbReference>
<keyword evidence="5" id="KW-1185">Reference proteome</keyword>
<dbReference type="AlphaFoldDB" id="A0A853B1N9"/>
<dbReference type="Gene3D" id="3.90.1150.140">
    <property type="match status" value="1"/>
</dbReference>
<dbReference type="InterPro" id="IPR048503">
    <property type="entry name" value="NamZ_C"/>
</dbReference>
<feature type="signal peptide" evidence="1">
    <location>
        <begin position="1"/>
        <end position="27"/>
    </location>
</feature>
<dbReference type="PANTHER" id="PTHR42915">
    <property type="entry name" value="HYPOTHETICAL 460 KDA PROTEIN IN FEUA-SIGW INTERGENIC REGION [PRECURSOR]"/>
    <property type="match status" value="1"/>
</dbReference>
<dbReference type="InterPro" id="IPR006311">
    <property type="entry name" value="TAT_signal"/>
</dbReference>
<reference evidence="4 5" key="1">
    <citation type="submission" date="2020-07" db="EMBL/GenBank/DDBJ databases">
        <title>Sequencing the genomes of 1000 actinobacteria strains.</title>
        <authorList>
            <person name="Klenk H.-P."/>
        </authorList>
    </citation>
    <scope>NUCLEOTIDE SEQUENCE [LARGE SCALE GENOMIC DNA]</scope>
    <source>
        <strain evidence="4 5">DSM 104006</strain>
    </source>
</reference>
<dbReference type="PIRSF" id="PIRSF016719">
    <property type="entry name" value="UCP016719"/>
    <property type="match status" value="1"/>
</dbReference>
<comment type="caution">
    <text evidence="4">The sequence shown here is derived from an EMBL/GenBank/DDBJ whole genome shotgun (WGS) entry which is preliminary data.</text>
</comment>
<evidence type="ECO:0000259" key="3">
    <source>
        <dbReference type="Pfam" id="PF20732"/>
    </source>
</evidence>
<evidence type="ECO:0000256" key="1">
    <source>
        <dbReference type="SAM" id="SignalP"/>
    </source>
</evidence>
<evidence type="ECO:0000313" key="5">
    <source>
        <dbReference type="Proteomes" id="UP000549616"/>
    </source>
</evidence>
<dbReference type="Pfam" id="PF07075">
    <property type="entry name" value="NamZ_N"/>
    <property type="match status" value="1"/>
</dbReference>
<dbReference type="InterPro" id="IPR048502">
    <property type="entry name" value="NamZ_N"/>
</dbReference>
<dbReference type="InterPro" id="IPR008302">
    <property type="entry name" value="NamZ"/>
</dbReference>
<dbReference type="Gene3D" id="3.40.50.12170">
    <property type="entry name" value="Uncharacterised protein PF07075, DUF1343"/>
    <property type="match status" value="1"/>
</dbReference>
<dbReference type="GO" id="GO:0033922">
    <property type="term" value="F:peptidoglycan beta-N-acetylmuramidase activity"/>
    <property type="evidence" value="ECO:0007669"/>
    <property type="project" value="InterPro"/>
</dbReference>
<dbReference type="Proteomes" id="UP000549616">
    <property type="component" value="Unassembled WGS sequence"/>
</dbReference>
<feature type="domain" description="Peptidoglycan beta-N-acetylmuramidase NamZ N-terminal" evidence="2">
    <location>
        <begin position="64"/>
        <end position="270"/>
    </location>
</feature>
<gene>
    <name evidence="4" type="ORF">HNR02_002311</name>
</gene>
<accession>A0A853B1N9</accession>
<feature type="chain" id="PRO_5032323223" evidence="1">
    <location>
        <begin position="28"/>
        <end position="426"/>
    </location>
</feature>
<dbReference type="PROSITE" id="PS51318">
    <property type="entry name" value="TAT"/>
    <property type="match status" value="1"/>
</dbReference>
<evidence type="ECO:0000259" key="2">
    <source>
        <dbReference type="Pfam" id="PF07075"/>
    </source>
</evidence>
<sequence length="426" mass="45201">MVNLNRRGFLVTGALATPLLTGGSALAEPGLAGGRNSSAPRVPVVTGAEALAGQGWRTLAGRKIGVLSNPTGVLASGEHVVDSMIAAGVRPVAAFGPEHGFRGSAQAGGSEGDYTDPRTGIPVYDAYGSDATKLAGMFTKAGVDTVVFDIADVGARFYTYIWSMYTAMVAAGRTGAAFVVLDRPNPIGGKAYGPMLRPEFSSGVGLKPIVQQHGMTVGELAGFFAAELLPAEDVHIADLQIVQVDGWRRDTFFDGTGLHWTPPSPNMPTADTALVYPGTGMFEGTVFSEGRGTTRPFEIIGAPGLDWRWRDELTAQGLAGVRFRETYFVPTFGKFADQTCGGVQLTVTDPAAFDAIRTAVAMLVTAKKLHPDLFGWRADNGIDKLTGSDRLRTMIDSGAGVDEVVGSWTGELDEFTARRRPYLLYW</sequence>
<name>A0A853B1N9_9PSEU</name>